<dbReference type="PANTHER" id="PTHR46988">
    <property type="entry name" value="TWO PORE CALCIUM CHANNEL PROTEIN 1"/>
    <property type="match status" value="1"/>
</dbReference>
<reference evidence="15 16" key="1">
    <citation type="journal article" date="2013" name="BMC Genomics">
        <title>The miniature genome of a carnivorous plant Genlisea aurea contains a low number of genes and short non-coding sequences.</title>
        <authorList>
            <person name="Leushkin E.V."/>
            <person name="Sutormin R.A."/>
            <person name="Nabieva E.R."/>
            <person name="Penin A.A."/>
            <person name="Kondrashov A.S."/>
            <person name="Logacheva M.D."/>
        </authorList>
    </citation>
    <scope>NUCLEOTIDE SEQUENCE [LARGE SCALE GENOMIC DNA]</scope>
</reference>
<feature type="compositionally biased region" description="Basic and acidic residues" evidence="12">
    <location>
        <begin position="10"/>
        <end position="24"/>
    </location>
</feature>
<dbReference type="EMBL" id="AUSU01001144">
    <property type="protein sequence ID" value="EPS71686.1"/>
    <property type="molecule type" value="Genomic_DNA"/>
</dbReference>
<feature type="transmembrane region" description="Helical" evidence="13">
    <location>
        <begin position="224"/>
        <end position="242"/>
    </location>
</feature>
<keyword evidence="9" id="KW-0406">Ion transport</keyword>
<dbReference type="AlphaFoldDB" id="S8D2Q3"/>
<dbReference type="FunFam" id="1.10.287.70:FF:000094">
    <property type="entry name" value="Two pore calcium channel protein 1"/>
    <property type="match status" value="1"/>
</dbReference>
<evidence type="ECO:0000313" key="16">
    <source>
        <dbReference type="Proteomes" id="UP000015453"/>
    </source>
</evidence>
<organism evidence="15 16">
    <name type="scientific">Genlisea aurea</name>
    <dbReference type="NCBI Taxonomy" id="192259"/>
    <lineage>
        <taxon>Eukaryota</taxon>
        <taxon>Viridiplantae</taxon>
        <taxon>Streptophyta</taxon>
        <taxon>Embryophyta</taxon>
        <taxon>Tracheophyta</taxon>
        <taxon>Spermatophyta</taxon>
        <taxon>Magnoliopsida</taxon>
        <taxon>eudicotyledons</taxon>
        <taxon>Gunneridae</taxon>
        <taxon>Pentapetalae</taxon>
        <taxon>asterids</taxon>
        <taxon>lamiids</taxon>
        <taxon>Lamiales</taxon>
        <taxon>Lentibulariaceae</taxon>
        <taxon>Genlisea</taxon>
    </lineage>
</organism>
<keyword evidence="8 13" id="KW-1133">Transmembrane helix</keyword>
<dbReference type="InterPro" id="IPR044581">
    <property type="entry name" value="TPC1_plant"/>
</dbReference>
<protein>
    <recommendedName>
        <fullName evidence="14">Ion transport domain-containing protein</fullName>
    </recommendedName>
</protein>
<feature type="transmembrane region" description="Helical" evidence="13">
    <location>
        <begin position="117"/>
        <end position="142"/>
    </location>
</feature>
<keyword evidence="3" id="KW-0109">Calcium transport</keyword>
<evidence type="ECO:0000256" key="2">
    <source>
        <dbReference type="ARBA" id="ARBA00022448"/>
    </source>
</evidence>
<keyword evidence="2" id="KW-0813">Transport</keyword>
<comment type="subcellular location">
    <subcellularLocation>
        <location evidence="1">Membrane</location>
        <topology evidence="1">Multi-pass membrane protein</topology>
    </subcellularLocation>
</comment>
<evidence type="ECO:0000256" key="1">
    <source>
        <dbReference type="ARBA" id="ARBA00004141"/>
    </source>
</evidence>
<dbReference type="GO" id="GO:0005245">
    <property type="term" value="F:voltage-gated calcium channel activity"/>
    <property type="evidence" value="ECO:0007669"/>
    <property type="project" value="InterPro"/>
</dbReference>
<evidence type="ECO:0000256" key="6">
    <source>
        <dbReference type="ARBA" id="ARBA00022737"/>
    </source>
</evidence>
<keyword evidence="4" id="KW-0107">Calcium channel</keyword>
<evidence type="ECO:0000259" key="14">
    <source>
        <dbReference type="Pfam" id="PF00520"/>
    </source>
</evidence>
<feature type="transmembrane region" description="Helical" evidence="13">
    <location>
        <begin position="289"/>
        <end position="309"/>
    </location>
</feature>
<feature type="transmembrane region" description="Helical" evidence="13">
    <location>
        <begin position="73"/>
        <end position="96"/>
    </location>
</feature>
<evidence type="ECO:0000313" key="15">
    <source>
        <dbReference type="EMBL" id="EPS71686.1"/>
    </source>
</evidence>
<evidence type="ECO:0000256" key="11">
    <source>
        <dbReference type="ARBA" id="ARBA00023303"/>
    </source>
</evidence>
<dbReference type="InterPro" id="IPR005821">
    <property type="entry name" value="Ion_trans_dom"/>
</dbReference>
<dbReference type="Pfam" id="PF00520">
    <property type="entry name" value="Ion_trans"/>
    <property type="match status" value="1"/>
</dbReference>
<evidence type="ECO:0000256" key="8">
    <source>
        <dbReference type="ARBA" id="ARBA00022989"/>
    </source>
</evidence>
<keyword evidence="6" id="KW-0677">Repeat</keyword>
<gene>
    <name evidence="15" type="ORF">M569_03071</name>
</gene>
<evidence type="ECO:0000256" key="3">
    <source>
        <dbReference type="ARBA" id="ARBA00022568"/>
    </source>
</evidence>
<dbReference type="PANTHER" id="PTHR46988:SF2">
    <property type="entry name" value="TWO PORE CALCIUM CHANNEL PROTEIN 1"/>
    <property type="match status" value="1"/>
</dbReference>
<proteinExistence type="predicted"/>
<evidence type="ECO:0000256" key="9">
    <source>
        <dbReference type="ARBA" id="ARBA00023065"/>
    </source>
</evidence>
<evidence type="ECO:0000256" key="4">
    <source>
        <dbReference type="ARBA" id="ARBA00022673"/>
    </source>
</evidence>
<dbReference type="Gene3D" id="1.10.287.70">
    <property type="match status" value="1"/>
</dbReference>
<keyword evidence="7" id="KW-0106">Calcium</keyword>
<feature type="transmembrane region" description="Helical" evidence="13">
    <location>
        <begin position="196"/>
        <end position="218"/>
    </location>
</feature>
<dbReference type="Proteomes" id="UP000015453">
    <property type="component" value="Unassembled WGS sequence"/>
</dbReference>
<feature type="non-terminal residue" evidence="15">
    <location>
        <position position="341"/>
    </location>
</feature>
<dbReference type="GO" id="GO:0005774">
    <property type="term" value="C:vacuolar membrane"/>
    <property type="evidence" value="ECO:0007669"/>
    <property type="project" value="TreeGrafter"/>
</dbReference>
<comment type="caution">
    <text evidence="15">The sequence shown here is derived from an EMBL/GenBank/DDBJ whole genome shotgun (WGS) entry which is preliminary data.</text>
</comment>
<evidence type="ECO:0000256" key="10">
    <source>
        <dbReference type="ARBA" id="ARBA00023136"/>
    </source>
</evidence>
<dbReference type="SUPFAM" id="SSF81324">
    <property type="entry name" value="Voltage-gated potassium channels"/>
    <property type="match status" value="1"/>
</dbReference>
<evidence type="ECO:0000256" key="7">
    <source>
        <dbReference type="ARBA" id="ARBA00022837"/>
    </source>
</evidence>
<accession>S8D2Q3</accession>
<dbReference type="GO" id="GO:0000325">
    <property type="term" value="C:plant-type vacuole"/>
    <property type="evidence" value="ECO:0007669"/>
    <property type="project" value="TreeGrafter"/>
</dbReference>
<feature type="domain" description="Ion transport" evidence="14">
    <location>
        <begin position="134"/>
        <end position="313"/>
    </location>
</feature>
<feature type="transmembrane region" description="Helical" evidence="13">
    <location>
        <begin position="162"/>
        <end position="184"/>
    </location>
</feature>
<keyword evidence="16" id="KW-1185">Reference proteome</keyword>
<evidence type="ECO:0000256" key="5">
    <source>
        <dbReference type="ARBA" id="ARBA00022692"/>
    </source>
</evidence>
<dbReference type="OrthoDB" id="416585at2759"/>
<keyword evidence="11" id="KW-0407">Ion channel</keyword>
<sequence>MDVPLLGEDDGGRGSDSGERRGRTDVFGRRSDAIAHGSPYQKAAALVDLAEDGVGIPEEILDLPSFGNSLKSYLIFIQFDFLWSLNYFALVLLNFLEKPLWCSEACSDRDYYFLGQLPYLTSAESLIYEGLTFLILVLHIFFPLTYEGFDIFWKNHLNRLKVLFVVFLMADILLYAIYISPVSLYSTFRIAPYIRVLLFAIYFRDILDSGSILFGMLLKYLNVLALWLLFLLFTSWLAYVIFEDTEQGKSVFTSYGTTLYQMFVLFTTSNNPDVWIPAYKSSRWSCLFFILYALLGIYFVTNLILAVVYDSFKGELVKQVAEKDRRRTRILKRAFCLIDDN</sequence>
<name>S8D2Q3_9LAMI</name>
<keyword evidence="10 13" id="KW-0472">Membrane</keyword>
<evidence type="ECO:0000256" key="12">
    <source>
        <dbReference type="SAM" id="MobiDB-lite"/>
    </source>
</evidence>
<keyword evidence="5 13" id="KW-0812">Transmembrane</keyword>
<evidence type="ECO:0000256" key="13">
    <source>
        <dbReference type="SAM" id="Phobius"/>
    </source>
</evidence>
<feature type="region of interest" description="Disordered" evidence="12">
    <location>
        <begin position="1"/>
        <end position="24"/>
    </location>
</feature>